<keyword evidence="3" id="KW-1185">Reference proteome</keyword>
<evidence type="ECO:0000313" key="2">
    <source>
        <dbReference type="EMBL" id="CAA7023990.1"/>
    </source>
</evidence>
<dbReference type="InterPro" id="IPR043502">
    <property type="entry name" value="DNA/RNA_pol_sf"/>
</dbReference>
<evidence type="ECO:0000313" key="3">
    <source>
        <dbReference type="Proteomes" id="UP000467841"/>
    </source>
</evidence>
<dbReference type="OrthoDB" id="1701144at2759"/>
<gene>
    <name evidence="2" type="ORF">MERR_LOCUS11225</name>
</gene>
<dbReference type="InterPro" id="IPR012337">
    <property type="entry name" value="RNaseH-like_sf"/>
</dbReference>
<name>A0A6D2I328_9BRAS</name>
<dbReference type="PANTHER" id="PTHR35046:SF18">
    <property type="entry name" value="RNA-DIRECTED DNA POLYMERASE"/>
    <property type="match status" value="1"/>
</dbReference>
<accession>A0A6D2I328</accession>
<dbReference type="GO" id="GO:0003676">
    <property type="term" value="F:nucleic acid binding"/>
    <property type="evidence" value="ECO:0007669"/>
    <property type="project" value="InterPro"/>
</dbReference>
<organism evidence="2 3">
    <name type="scientific">Microthlaspi erraticum</name>
    <dbReference type="NCBI Taxonomy" id="1685480"/>
    <lineage>
        <taxon>Eukaryota</taxon>
        <taxon>Viridiplantae</taxon>
        <taxon>Streptophyta</taxon>
        <taxon>Embryophyta</taxon>
        <taxon>Tracheophyta</taxon>
        <taxon>Spermatophyta</taxon>
        <taxon>Magnoliopsida</taxon>
        <taxon>eudicotyledons</taxon>
        <taxon>Gunneridae</taxon>
        <taxon>Pentapetalae</taxon>
        <taxon>rosids</taxon>
        <taxon>malvids</taxon>
        <taxon>Brassicales</taxon>
        <taxon>Brassicaceae</taxon>
        <taxon>Coluteocarpeae</taxon>
        <taxon>Microthlaspi</taxon>
    </lineage>
</organism>
<dbReference type="InterPro" id="IPR043128">
    <property type="entry name" value="Rev_trsase/Diguanyl_cyclase"/>
</dbReference>
<dbReference type="Gene3D" id="3.30.70.270">
    <property type="match status" value="2"/>
</dbReference>
<dbReference type="AlphaFoldDB" id="A0A6D2I328"/>
<comment type="caution">
    <text evidence="2">The sequence shown here is derived from an EMBL/GenBank/DDBJ whole genome shotgun (WGS) entry which is preliminary data.</text>
</comment>
<reference evidence="2" key="1">
    <citation type="submission" date="2020-01" db="EMBL/GenBank/DDBJ databases">
        <authorList>
            <person name="Mishra B."/>
        </authorList>
    </citation>
    <scope>NUCLEOTIDE SEQUENCE [LARGE SCALE GENOMIC DNA]</scope>
</reference>
<dbReference type="Gene3D" id="3.30.420.10">
    <property type="entry name" value="Ribonuclease H-like superfamily/Ribonuclease H"/>
    <property type="match status" value="1"/>
</dbReference>
<dbReference type="SUPFAM" id="SSF56672">
    <property type="entry name" value="DNA/RNA polymerases"/>
    <property type="match status" value="1"/>
</dbReference>
<dbReference type="InterPro" id="IPR001584">
    <property type="entry name" value="Integrase_cat-core"/>
</dbReference>
<feature type="domain" description="Integrase catalytic" evidence="1">
    <location>
        <begin position="235"/>
        <end position="360"/>
    </location>
</feature>
<dbReference type="Proteomes" id="UP000467841">
    <property type="component" value="Unassembled WGS sequence"/>
</dbReference>
<dbReference type="PANTHER" id="PTHR35046">
    <property type="entry name" value="ZINC KNUCKLE (CCHC-TYPE) FAMILY PROTEIN"/>
    <property type="match status" value="1"/>
</dbReference>
<dbReference type="Pfam" id="PF00078">
    <property type="entry name" value="RVT_1"/>
    <property type="match status" value="1"/>
</dbReference>
<dbReference type="InterPro" id="IPR000477">
    <property type="entry name" value="RT_dom"/>
</dbReference>
<dbReference type="Gene3D" id="3.10.10.10">
    <property type="entry name" value="HIV Type 1 Reverse Transcriptase, subunit A, domain 1"/>
    <property type="match status" value="2"/>
</dbReference>
<dbReference type="SUPFAM" id="SSF53098">
    <property type="entry name" value="Ribonuclease H-like"/>
    <property type="match status" value="1"/>
</dbReference>
<evidence type="ECO:0000259" key="1">
    <source>
        <dbReference type="PROSITE" id="PS50994"/>
    </source>
</evidence>
<dbReference type="Pfam" id="PF24626">
    <property type="entry name" value="SH3_Tf2-1"/>
    <property type="match status" value="1"/>
</dbReference>
<dbReference type="EMBL" id="CACVBM020000854">
    <property type="protein sequence ID" value="CAA7023990.1"/>
    <property type="molecule type" value="Genomic_DNA"/>
</dbReference>
<dbReference type="GO" id="GO:0015074">
    <property type="term" value="P:DNA integration"/>
    <property type="evidence" value="ECO:0007669"/>
    <property type="project" value="InterPro"/>
</dbReference>
<dbReference type="InterPro" id="IPR056924">
    <property type="entry name" value="SH3_Tf2-1"/>
</dbReference>
<protein>
    <recommendedName>
        <fullName evidence="1">Integrase catalytic domain-containing protein</fullName>
    </recommendedName>
</protein>
<proteinExistence type="predicted"/>
<sequence length="458" mass="52687">MSHSEHEELQRHVEDLLRKGHIRENLSPCAVPVLLIPKIDGTCHDLLDQIGKASIFSKIDLKSGYHQIQIRHGDEWKTPFKMREGLYEWLVMPFCLSNAPIHLSKVKAIKSWRVPMTVSEVQSFHGLVSFYHWFVPHVSSIMVPITSKMKEGAFAWTHETESAFELIKDKLDFRACPSSFLFLSNLLASLRCLQARRDIECFVARYHTCHLAKGRASNASLYLPLPIPDQPWTDRTDDAFNVAILFFREVYRLHGLPSSSVSDRDTRFFSHFLCSLRKLLRTSLDISSTYHSQSDGETEVVNRSLENLLFCLVDVNVKSWDSKLCHAKFAQNHTVYRNSCFSLFQVVYGLVPHSSLDFSPLPDKTRLHGQTVDFVLVYIHRQAKMNLELSTAKYKAAADVKRREVIFEPDDLVRVSLTRECMPAHEYNKLCFKKIGPVNILECINNNAYHVLLRAHLT</sequence>
<dbReference type="PROSITE" id="PS50994">
    <property type="entry name" value="INTEGRASE"/>
    <property type="match status" value="1"/>
</dbReference>
<dbReference type="InterPro" id="IPR036397">
    <property type="entry name" value="RNaseH_sf"/>
</dbReference>